<comment type="caution">
    <text evidence="1">The sequence shown here is derived from an EMBL/GenBank/DDBJ whole genome shotgun (WGS) entry which is preliminary data.</text>
</comment>
<sequence>MIHFHTFYLVLHDSFRIGIVQFQEAVHSRNLYQSQPKREKFLALLHIRKVFQKNGGGILRGSVRNYARPPNVFAPPYLYRPMHILYPIFESLALSTWRKPVTGEELPVAVLINLSRRTPAPDWISLIIT</sequence>
<dbReference type="EMBL" id="BPLQ01007240">
    <property type="protein sequence ID" value="GIY28939.1"/>
    <property type="molecule type" value="Genomic_DNA"/>
</dbReference>
<name>A0AAV4S4K3_9ARAC</name>
<evidence type="ECO:0000313" key="1">
    <source>
        <dbReference type="EMBL" id="GIY28939.1"/>
    </source>
</evidence>
<dbReference type="AlphaFoldDB" id="A0AAV4S4K3"/>
<proteinExistence type="predicted"/>
<accession>A0AAV4S4K3</accession>
<evidence type="ECO:0000313" key="2">
    <source>
        <dbReference type="Proteomes" id="UP001054837"/>
    </source>
</evidence>
<dbReference type="Proteomes" id="UP001054837">
    <property type="component" value="Unassembled WGS sequence"/>
</dbReference>
<reference evidence="1 2" key="1">
    <citation type="submission" date="2021-06" db="EMBL/GenBank/DDBJ databases">
        <title>Caerostris darwini draft genome.</title>
        <authorList>
            <person name="Kono N."/>
            <person name="Arakawa K."/>
        </authorList>
    </citation>
    <scope>NUCLEOTIDE SEQUENCE [LARGE SCALE GENOMIC DNA]</scope>
</reference>
<protein>
    <submittedName>
        <fullName evidence="1">Uncharacterized protein</fullName>
    </submittedName>
</protein>
<keyword evidence="2" id="KW-1185">Reference proteome</keyword>
<organism evidence="1 2">
    <name type="scientific">Caerostris darwini</name>
    <dbReference type="NCBI Taxonomy" id="1538125"/>
    <lineage>
        <taxon>Eukaryota</taxon>
        <taxon>Metazoa</taxon>
        <taxon>Ecdysozoa</taxon>
        <taxon>Arthropoda</taxon>
        <taxon>Chelicerata</taxon>
        <taxon>Arachnida</taxon>
        <taxon>Araneae</taxon>
        <taxon>Araneomorphae</taxon>
        <taxon>Entelegynae</taxon>
        <taxon>Araneoidea</taxon>
        <taxon>Araneidae</taxon>
        <taxon>Caerostris</taxon>
    </lineage>
</organism>
<gene>
    <name evidence="1" type="ORF">CDAR_110151</name>
</gene>